<evidence type="ECO:0000313" key="2">
    <source>
        <dbReference type="EMBL" id="HHJ63702.1"/>
    </source>
</evidence>
<name>A0A7C5QHL6_AQUAO</name>
<proteinExistence type="predicted"/>
<evidence type="ECO:0000259" key="1">
    <source>
        <dbReference type="Pfam" id="PF02169"/>
    </source>
</evidence>
<comment type="caution">
    <text evidence="2">The sequence shown here is derived from an EMBL/GenBank/DDBJ whole genome shotgun (WGS) entry which is preliminary data.</text>
</comment>
<dbReference type="Proteomes" id="UP000885792">
    <property type="component" value="Unassembled WGS sequence"/>
</dbReference>
<dbReference type="Gene3D" id="3.10.129.140">
    <property type="entry name" value="Helicobacter TNF-alpha-Inducing protein"/>
    <property type="match status" value="1"/>
</dbReference>
<dbReference type="Pfam" id="PF02169">
    <property type="entry name" value="LPP20"/>
    <property type="match status" value="1"/>
</dbReference>
<feature type="domain" description="Lipoprotein LPP20-like" evidence="1">
    <location>
        <begin position="40"/>
        <end position="147"/>
    </location>
</feature>
<accession>A0A7C5QHL6</accession>
<dbReference type="EMBL" id="DRNB01000078">
    <property type="protein sequence ID" value="HHJ63702.1"/>
    <property type="molecule type" value="Genomic_DNA"/>
</dbReference>
<gene>
    <name evidence="2" type="ORF">ENJ61_02235</name>
</gene>
<organism evidence="2">
    <name type="scientific">Aquifex aeolicus</name>
    <dbReference type="NCBI Taxonomy" id="63363"/>
    <lineage>
        <taxon>Bacteria</taxon>
        <taxon>Pseudomonadati</taxon>
        <taxon>Aquificota</taxon>
        <taxon>Aquificia</taxon>
        <taxon>Aquificales</taxon>
        <taxon>Aquificaceae</taxon>
        <taxon>Aquifex</taxon>
    </lineage>
</organism>
<reference evidence="2" key="1">
    <citation type="journal article" date="2020" name="mSystems">
        <title>Genome- and Community-Level Interaction Insights into Carbon Utilization and Element Cycling Functions of Hydrothermarchaeota in Hydrothermal Sediment.</title>
        <authorList>
            <person name="Zhou Z."/>
            <person name="Liu Y."/>
            <person name="Xu W."/>
            <person name="Pan J."/>
            <person name="Luo Z.H."/>
            <person name="Li M."/>
        </authorList>
    </citation>
    <scope>NUCLEOTIDE SEQUENCE [LARGE SCALE GENOMIC DNA]</scope>
    <source>
        <strain evidence="2">HyVt-501</strain>
    </source>
</reference>
<dbReference type="PROSITE" id="PS51257">
    <property type="entry name" value="PROKAR_LIPOPROTEIN"/>
    <property type="match status" value="1"/>
</dbReference>
<dbReference type="AlphaFoldDB" id="A0A7C5QHL6"/>
<dbReference type="InterPro" id="IPR024952">
    <property type="entry name" value="LPP20-like_dom"/>
</dbReference>
<protein>
    <recommendedName>
        <fullName evidence="1">Lipoprotein LPP20-like domain-containing protein</fullName>
    </recommendedName>
</protein>
<sequence length="194" mass="21603">MKKVLAFSLVSFAGLVLLTSCGKKKEVTGFEEDPCLKGAPDWVLNPQVQGSKIASVGSAKLGKAGFQFARTEALSNARDELARMIEIRVKNMVKNFMQVTGVGDAETVDRVSTQVSKQVAYQTIRGSRQVALWRSPCGELFVLVSVDPQMVKDFIKTQVETSFKNEQALWQLYQAKKAHEELEREIEKEFKGAQ</sequence>